<name>A0A8H7YCI7_AJECA</name>
<gene>
    <name evidence="1" type="ORF">I7I52_12649</name>
</gene>
<dbReference type="AlphaFoldDB" id="A0A8H7YCI7"/>
<sequence length="94" mass="10999">MSLVQPCFLSQSLVLTFSSRVTTLVKKTDILYQRKHQKVSKLTCSSLNPHSAYLPTHLAWNERQRLLNLSHQFLTEEDGFSCQFLPWDEHRSSY</sequence>
<reference evidence="1 2" key="1">
    <citation type="submission" date="2021-01" db="EMBL/GenBank/DDBJ databases">
        <title>Chromosome-level genome assembly of a human fungal pathogen reveals clustering of transcriptionally co-regulated genes.</title>
        <authorList>
            <person name="Voorhies M."/>
            <person name="Cohen S."/>
            <person name="Shea T.P."/>
            <person name="Petrus S."/>
            <person name="Munoz J.F."/>
            <person name="Poplawski S."/>
            <person name="Goldman W.E."/>
            <person name="Michael T."/>
            <person name="Cuomo C.A."/>
            <person name="Sil A."/>
            <person name="Beyhan S."/>
        </authorList>
    </citation>
    <scope>NUCLEOTIDE SEQUENCE [LARGE SCALE GENOMIC DNA]</scope>
    <source>
        <strain evidence="1 2">G184AR</strain>
    </source>
</reference>
<accession>A0A8H7YCI7</accession>
<organism evidence="1 2">
    <name type="scientific">Ajellomyces capsulatus</name>
    <name type="common">Darling's disease fungus</name>
    <name type="synonym">Histoplasma capsulatum</name>
    <dbReference type="NCBI Taxonomy" id="5037"/>
    <lineage>
        <taxon>Eukaryota</taxon>
        <taxon>Fungi</taxon>
        <taxon>Dikarya</taxon>
        <taxon>Ascomycota</taxon>
        <taxon>Pezizomycotina</taxon>
        <taxon>Eurotiomycetes</taxon>
        <taxon>Eurotiomycetidae</taxon>
        <taxon>Onygenales</taxon>
        <taxon>Ajellomycetaceae</taxon>
        <taxon>Histoplasma</taxon>
    </lineage>
</organism>
<dbReference type="EMBL" id="JAEVHI010000006">
    <property type="protein sequence ID" value="KAG5288982.1"/>
    <property type="molecule type" value="Genomic_DNA"/>
</dbReference>
<dbReference type="Proteomes" id="UP000670092">
    <property type="component" value="Unassembled WGS sequence"/>
</dbReference>
<dbReference type="VEuPathDB" id="FungiDB:I7I52_12649"/>
<comment type="caution">
    <text evidence="1">The sequence shown here is derived from an EMBL/GenBank/DDBJ whole genome shotgun (WGS) entry which is preliminary data.</text>
</comment>
<evidence type="ECO:0000313" key="2">
    <source>
        <dbReference type="Proteomes" id="UP000670092"/>
    </source>
</evidence>
<evidence type="ECO:0000313" key="1">
    <source>
        <dbReference type="EMBL" id="KAG5288982.1"/>
    </source>
</evidence>
<protein>
    <submittedName>
        <fullName evidence="1">Endoribonuclease ysh1</fullName>
    </submittedName>
</protein>
<proteinExistence type="predicted"/>